<reference evidence="3 4" key="1">
    <citation type="journal article" date="2021" name="Arch. Microbiol.">
        <title>Harenicola maris gen. nov., sp. nov. isolated from the Sea of Japan shallow sediments.</title>
        <authorList>
            <person name="Romanenko L.A."/>
            <person name="Kurilenko V.V."/>
            <person name="Chernysheva N.Y."/>
            <person name="Tekutyeva L.A."/>
            <person name="Velansky P.V."/>
            <person name="Svetashev V.I."/>
            <person name="Isaeva M.P."/>
        </authorList>
    </citation>
    <scope>NUCLEOTIDE SEQUENCE [LARGE SCALE GENOMIC DNA]</scope>
    <source>
        <strain evidence="3 4">KMM 3653</strain>
    </source>
</reference>
<gene>
    <name evidence="3" type="ORF">IV417_18940</name>
</gene>
<name>A0AAP2G5Z2_9RHOB</name>
<dbReference type="Proteomes" id="UP001315686">
    <property type="component" value="Unassembled WGS sequence"/>
</dbReference>
<evidence type="ECO:0000313" key="3">
    <source>
        <dbReference type="EMBL" id="MBT0959473.1"/>
    </source>
</evidence>
<keyword evidence="2" id="KW-1133">Transmembrane helix</keyword>
<accession>A0AAP2G5Z2</accession>
<organism evidence="3 4">
    <name type="scientific">Harenicola maris</name>
    <dbReference type="NCBI Taxonomy" id="2841044"/>
    <lineage>
        <taxon>Bacteria</taxon>
        <taxon>Pseudomonadati</taxon>
        <taxon>Pseudomonadota</taxon>
        <taxon>Alphaproteobacteria</taxon>
        <taxon>Rhodobacterales</taxon>
        <taxon>Paracoccaceae</taxon>
        <taxon>Harenicola</taxon>
    </lineage>
</organism>
<dbReference type="EMBL" id="JADQAZ010000005">
    <property type="protein sequence ID" value="MBT0959473.1"/>
    <property type="molecule type" value="Genomic_DNA"/>
</dbReference>
<evidence type="ECO:0000256" key="1">
    <source>
        <dbReference type="SAM" id="MobiDB-lite"/>
    </source>
</evidence>
<feature type="region of interest" description="Disordered" evidence="1">
    <location>
        <begin position="211"/>
        <end position="231"/>
    </location>
</feature>
<proteinExistence type="predicted"/>
<dbReference type="AlphaFoldDB" id="A0AAP2G5Z2"/>
<keyword evidence="4" id="KW-1185">Reference proteome</keyword>
<sequence length="231" mass="25676">MLNRFFMRLIPWWVFFLIGLFFGGLTIGTWQSYFAYSADIYAAETTTPPPPIPLAELDPATLSLDGEVEVIAHFSGVSGRIETGKVDHAYFLLTPMGDTGPSIAVIDLFILHDSMAEKINTRLRPDGTIQLRVFVSIAGTWRGQIEDALREAGVPYTLPLLVAEPAFGDRIEGLKSQRSKGRILAIIPTVACLACFFAGFTKLNAWRRRRKEGRPQETTVDGPIRSNKRGF</sequence>
<keyword evidence="2" id="KW-0472">Membrane</keyword>
<feature type="transmembrane region" description="Helical" evidence="2">
    <location>
        <begin position="183"/>
        <end position="201"/>
    </location>
</feature>
<evidence type="ECO:0000313" key="4">
    <source>
        <dbReference type="Proteomes" id="UP001315686"/>
    </source>
</evidence>
<dbReference type="RefSeq" id="WP_327795707.1">
    <property type="nucleotide sequence ID" value="NZ_JADQAZ010000005.1"/>
</dbReference>
<feature type="transmembrane region" description="Helical" evidence="2">
    <location>
        <begin position="12"/>
        <end position="30"/>
    </location>
</feature>
<evidence type="ECO:0000256" key="2">
    <source>
        <dbReference type="SAM" id="Phobius"/>
    </source>
</evidence>
<protein>
    <submittedName>
        <fullName evidence="3">Uncharacterized protein</fullName>
    </submittedName>
</protein>
<keyword evidence="2" id="KW-0812">Transmembrane</keyword>
<comment type="caution">
    <text evidence="3">The sequence shown here is derived from an EMBL/GenBank/DDBJ whole genome shotgun (WGS) entry which is preliminary data.</text>
</comment>